<feature type="transmembrane region" description="Helical" evidence="1">
    <location>
        <begin position="96"/>
        <end position="117"/>
    </location>
</feature>
<keyword evidence="1" id="KW-0472">Membrane</keyword>
<dbReference type="Pfam" id="PF06166">
    <property type="entry name" value="DUF979"/>
    <property type="match status" value="1"/>
</dbReference>
<evidence type="ECO:0000313" key="2">
    <source>
        <dbReference type="EMBL" id="KYF69397.1"/>
    </source>
</evidence>
<dbReference type="RefSeq" id="WP_061608443.1">
    <property type="nucleotide sequence ID" value="NZ_JEMA01000473.1"/>
</dbReference>
<protein>
    <recommendedName>
        <fullName evidence="4">Permease</fullName>
    </recommendedName>
</protein>
<comment type="caution">
    <text evidence="2">The sequence shown here is derived from an EMBL/GenBank/DDBJ whole genome shotgun (WGS) entry which is preliminary data.</text>
</comment>
<evidence type="ECO:0000313" key="3">
    <source>
        <dbReference type="Proteomes" id="UP000075260"/>
    </source>
</evidence>
<dbReference type="OrthoDB" id="1689651at2"/>
<dbReference type="EMBL" id="JEMA01000473">
    <property type="protein sequence ID" value="KYF69397.1"/>
    <property type="molecule type" value="Genomic_DNA"/>
</dbReference>
<sequence length="318" mass="32684">MITLDFGYAAGGLFFAASALLGAADSENQKRWKNALFWGLLATSFLFGPRLGDLGNGVLVIALVLLAGLGGLGQGRPATTTREERLASAERRGDRLFVPALIVPATALLGTLVLRRIEILGTPLLDPGQATLISLALGVVLALAASVAWLRPPLLAPLQEGRRLLDTVGWAAILPQMLAALGVVFAAAGVGDVVGNLAGGVIPPGSRFAAVAAYTVGMAVFTVIMGNAFAAFPVMTAAVGLPLLVRRFGGDPAIVCAIGMLSGFCGTLMTPMAANFNVVPAALLGLPDRDGVIKAQLPTALLLLVGNTLLLYLLAFPR</sequence>
<name>A0A150QN29_SORCE</name>
<feature type="transmembrane region" description="Helical" evidence="1">
    <location>
        <begin position="296"/>
        <end position="316"/>
    </location>
</feature>
<accession>A0A150QN29</accession>
<feature type="transmembrane region" description="Helical" evidence="1">
    <location>
        <begin position="6"/>
        <end position="23"/>
    </location>
</feature>
<proteinExistence type="predicted"/>
<gene>
    <name evidence="2" type="ORF">BE15_31585</name>
</gene>
<feature type="transmembrane region" description="Helical" evidence="1">
    <location>
        <begin position="211"/>
        <end position="241"/>
    </location>
</feature>
<feature type="transmembrane region" description="Helical" evidence="1">
    <location>
        <begin position="35"/>
        <end position="52"/>
    </location>
</feature>
<reference evidence="2 3" key="1">
    <citation type="submission" date="2014-02" db="EMBL/GenBank/DDBJ databases">
        <title>The small core and large imbalanced accessory genome model reveals a collaborative survival strategy of Sorangium cellulosum strains in nature.</title>
        <authorList>
            <person name="Han K."/>
            <person name="Peng R."/>
            <person name="Blom J."/>
            <person name="Li Y.-Z."/>
        </authorList>
    </citation>
    <scope>NUCLEOTIDE SEQUENCE [LARGE SCALE GENOMIC DNA]</scope>
    <source>
        <strain evidence="2 3">So0008-312</strain>
    </source>
</reference>
<dbReference type="AlphaFoldDB" id="A0A150QN29"/>
<feature type="transmembrane region" description="Helical" evidence="1">
    <location>
        <begin position="129"/>
        <end position="150"/>
    </location>
</feature>
<evidence type="ECO:0000256" key="1">
    <source>
        <dbReference type="SAM" id="Phobius"/>
    </source>
</evidence>
<organism evidence="2 3">
    <name type="scientific">Sorangium cellulosum</name>
    <name type="common">Polyangium cellulosum</name>
    <dbReference type="NCBI Taxonomy" id="56"/>
    <lineage>
        <taxon>Bacteria</taxon>
        <taxon>Pseudomonadati</taxon>
        <taxon>Myxococcota</taxon>
        <taxon>Polyangia</taxon>
        <taxon>Polyangiales</taxon>
        <taxon>Polyangiaceae</taxon>
        <taxon>Sorangium</taxon>
    </lineage>
</organism>
<dbReference type="InterPro" id="IPR009323">
    <property type="entry name" value="DUF979"/>
</dbReference>
<evidence type="ECO:0008006" key="4">
    <source>
        <dbReference type="Google" id="ProtNLM"/>
    </source>
</evidence>
<keyword evidence="1" id="KW-1133">Transmembrane helix</keyword>
<feature type="transmembrane region" description="Helical" evidence="1">
    <location>
        <begin position="170"/>
        <end position="191"/>
    </location>
</feature>
<dbReference type="Proteomes" id="UP000075260">
    <property type="component" value="Unassembled WGS sequence"/>
</dbReference>
<feature type="transmembrane region" description="Helical" evidence="1">
    <location>
        <begin position="253"/>
        <end position="276"/>
    </location>
</feature>
<feature type="transmembrane region" description="Helical" evidence="1">
    <location>
        <begin position="58"/>
        <end position="75"/>
    </location>
</feature>
<keyword evidence="1" id="KW-0812">Transmembrane</keyword>